<gene>
    <name evidence="2" type="ORF">ACETAC_05730</name>
</gene>
<name>A0A974Y3V6_9THEO</name>
<reference evidence="2" key="1">
    <citation type="submission" date="2020-08" db="EMBL/GenBank/DDBJ databases">
        <title>Genomic insights into the carbon and energy metabolism of the first obligate autotrophic acetogenic bacterium Aceticella autotrophica gen. nov., sp. nov.</title>
        <authorList>
            <person name="Toshchakov S.V."/>
            <person name="Elcheninov A.G."/>
            <person name="Kublanov I.V."/>
            <person name="Frolov E.N."/>
            <person name="Lebedinsky A.V."/>
        </authorList>
    </citation>
    <scope>NUCLEOTIDE SEQUENCE</scope>
    <source>
        <strain evidence="2">3443-3Ac</strain>
    </source>
</reference>
<sequence>MKNMVFDIKEFTDSREIMESRVHPFTVIFIYILISIIIAAFIWSYLSEKEIVVNADGIIRPYIRESIIVNKITGNVEKVFVKDGDKVKKGETIYSINHKDLDFQKLYLSSEKYSKFQSNFPPLSV</sequence>
<keyword evidence="1" id="KW-0812">Transmembrane</keyword>
<protein>
    <submittedName>
        <fullName evidence="2">Biotin/lipoyl-binding protein</fullName>
    </submittedName>
</protein>
<dbReference type="Proteomes" id="UP000671913">
    <property type="component" value="Chromosome"/>
</dbReference>
<accession>A0A974Y3V6</accession>
<keyword evidence="1" id="KW-0472">Membrane</keyword>
<dbReference type="PRINTS" id="PR01490">
    <property type="entry name" value="RTXTOXIND"/>
</dbReference>
<evidence type="ECO:0000256" key="1">
    <source>
        <dbReference type="SAM" id="Phobius"/>
    </source>
</evidence>
<evidence type="ECO:0000313" key="2">
    <source>
        <dbReference type="EMBL" id="QSZ26440.1"/>
    </source>
</evidence>
<proteinExistence type="predicted"/>
<organism evidence="2 3">
    <name type="scientific">Aceticella autotrophica</name>
    <dbReference type="NCBI Taxonomy" id="2755338"/>
    <lineage>
        <taxon>Bacteria</taxon>
        <taxon>Bacillati</taxon>
        <taxon>Bacillota</taxon>
        <taxon>Clostridia</taxon>
        <taxon>Thermoanaerobacterales</taxon>
        <taxon>Thermoanaerobacteraceae</taxon>
        <taxon>Aceticella</taxon>
    </lineage>
</organism>
<dbReference type="EMBL" id="CP060096">
    <property type="protein sequence ID" value="QSZ26440.1"/>
    <property type="molecule type" value="Genomic_DNA"/>
</dbReference>
<feature type="transmembrane region" description="Helical" evidence="1">
    <location>
        <begin position="25"/>
        <end position="46"/>
    </location>
</feature>
<dbReference type="AlphaFoldDB" id="A0A974Y3V6"/>
<keyword evidence="1" id="KW-1133">Transmembrane helix</keyword>
<dbReference type="Gene3D" id="2.40.50.100">
    <property type="match status" value="1"/>
</dbReference>
<evidence type="ECO:0000313" key="3">
    <source>
        <dbReference type="Proteomes" id="UP000671913"/>
    </source>
</evidence>
<keyword evidence="3" id="KW-1185">Reference proteome</keyword>
<dbReference type="KEGG" id="aaut:ACETAC_05730"/>